<gene>
    <name evidence="4" type="ORF">IAD19_01645</name>
</gene>
<keyword evidence="2" id="KW-1133">Transmembrane helix</keyword>
<comment type="caution">
    <text evidence="4">The sequence shown here is derived from an EMBL/GenBank/DDBJ whole genome shotgun (WGS) entry which is preliminary data.</text>
</comment>
<keyword evidence="2" id="KW-0472">Membrane</keyword>
<dbReference type="EMBL" id="DVMX01000028">
    <property type="protein sequence ID" value="HIU41238.1"/>
    <property type="molecule type" value="Genomic_DNA"/>
</dbReference>
<reference evidence="4" key="1">
    <citation type="submission" date="2020-10" db="EMBL/GenBank/DDBJ databases">
        <authorList>
            <person name="Gilroy R."/>
        </authorList>
    </citation>
    <scope>NUCLEOTIDE SEQUENCE</scope>
    <source>
        <strain evidence="4">4509</strain>
    </source>
</reference>
<dbReference type="SMART" id="SM00635">
    <property type="entry name" value="BID_2"/>
    <property type="match status" value="1"/>
</dbReference>
<feature type="region of interest" description="Disordered" evidence="1">
    <location>
        <begin position="38"/>
        <end position="86"/>
    </location>
</feature>
<dbReference type="Pfam" id="PF02368">
    <property type="entry name" value="Big_2"/>
    <property type="match status" value="1"/>
</dbReference>
<evidence type="ECO:0000313" key="4">
    <source>
        <dbReference type="EMBL" id="HIU41238.1"/>
    </source>
</evidence>
<accession>A0A9D1IQ43</accession>
<dbReference type="Proteomes" id="UP000824082">
    <property type="component" value="Unassembled WGS sequence"/>
</dbReference>
<evidence type="ECO:0000256" key="1">
    <source>
        <dbReference type="SAM" id="MobiDB-lite"/>
    </source>
</evidence>
<dbReference type="Gene3D" id="2.60.40.1080">
    <property type="match status" value="1"/>
</dbReference>
<dbReference type="AlphaFoldDB" id="A0A9D1IQ43"/>
<feature type="domain" description="BIG2" evidence="3">
    <location>
        <begin position="84"/>
        <end position="161"/>
    </location>
</feature>
<feature type="transmembrane region" description="Helical" evidence="2">
    <location>
        <begin position="7"/>
        <end position="29"/>
    </location>
</feature>
<dbReference type="InterPro" id="IPR003343">
    <property type="entry name" value="Big_2"/>
</dbReference>
<reference evidence="4" key="2">
    <citation type="journal article" date="2021" name="PeerJ">
        <title>Extensive microbial diversity within the chicken gut microbiome revealed by metagenomics and culture.</title>
        <authorList>
            <person name="Gilroy R."/>
            <person name="Ravi A."/>
            <person name="Getino M."/>
            <person name="Pursley I."/>
            <person name="Horton D.L."/>
            <person name="Alikhan N.F."/>
            <person name="Baker D."/>
            <person name="Gharbi K."/>
            <person name="Hall N."/>
            <person name="Watson M."/>
            <person name="Adriaenssens E.M."/>
            <person name="Foster-Nyarko E."/>
            <person name="Jarju S."/>
            <person name="Secka A."/>
            <person name="Antonio M."/>
            <person name="Oren A."/>
            <person name="Chaudhuri R.R."/>
            <person name="La Ragione R."/>
            <person name="Hildebrand F."/>
            <person name="Pallen M.J."/>
        </authorList>
    </citation>
    <scope>NUCLEOTIDE SEQUENCE</scope>
    <source>
        <strain evidence="4">4509</strain>
    </source>
</reference>
<evidence type="ECO:0000313" key="5">
    <source>
        <dbReference type="Proteomes" id="UP000824082"/>
    </source>
</evidence>
<name>A0A9D1IQ43_9FIRM</name>
<feature type="compositionally biased region" description="Low complexity" evidence="1">
    <location>
        <begin position="55"/>
        <end position="79"/>
    </location>
</feature>
<proteinExistence type="predicted"/>
<feature type="region of interest" description="Disordered" evidence="1">
    <location>
        <begin position="226"/>
        <end position="245"/>
    </location>
</feature>
<evidence type="ECO:0000256" key="2">
    <source>
        <dbReference type="SAM" id="Phobius"/>
    </source>
</evidence>
<protein>
    <submittedName>
        <fullName evidence="4">Ig domain-containing protein</fullName>
    </submittedName>
</protein>
<feature type="compositionally biased region" description="Polar residues" evidence="1">
    <location>
        <begin position="38"/>
        <end position="48"/>
    </location>
</feature>
<sequence>MGQKKRIGIIIAAIIVVLLAAGVIGFFLWQQSPSSAPVSEDQTSSAVSSLEPAQAVSESETGSGASSPAESEAVVSEPVQTPPTVEEIQLTTYQVSLTVGQRQMPIVTMLPAQAPDKGEIWTSSDPSVATVSELGSIYGVAEGSCTVTVTSSANPAVSAQVAVTVSPAPASAQPTEETPTSSATSSGSGLVYYIQSLYGDYYYHQNDDGTISLRYFDGREEIVSRETFEEMEESSKPFPPPYVIR</sequence>
<dbReference type="InterPro" id="IPR008964">
    <property type="entry name" value="Invasin/intimin_cell_adhesion"/>
</dbReference>
<evidence type="ECO:0000259" key="3">
    <source>
        <dbReference type="SMART" id="SM00635"/>
    </source>
</evidence>
<organism evidence="4 5">
    <name type="scientific">Candidatus Egerieicola faecale</name>
    <dbReference type="NCBI Taxonomy" id="2840774"/>
    <lineage>
        <taxon>Bacteria</taxon>
        <taxon>Bacillati</taxon>
        <taxon>Bacillota</taxon>
        <taxon>Clostridia</taxon>
        <taxon>Eubacteriales</taxon>
        <taxon>Oscillospiraceae</taxon>
        <taxon>Oscillospiraceae incertae sedis</taxon>
        <taxon>Candidatus Egerieicola</taxon>
    </lineage>
</organism>
<dbReference type="SUPFAM" id="SSF49373">
    <property type="entry name" value="Invasin/intimin cell-adhesion fragments"/>
    <property type="match status" value="1"/>
</dbReference>
<keyword evidence="2" id="KW-0812">Transmembrane</keyword>